<accession>K6WCV0</accession>
<gene>
    <name evidence="3" type="ORF">GORHZ_137_00050</name>
</gene>
<organism evidence="3 4">
    <name type="scientific">Gordonia rhizosphera NBRC 16068</name>
    <dbReference type="NCBI Taxonomy" id="1108045"/>
    <lineage>
        <taxon>Bacteria</taxon>
        <taxon>Bacillati</taxon>
        <taxon>Actinomycetota</taxon>
        <taxon>Actinomycetes</taxon>
        <taxon>Mycobacteriales</taxon>
        <taxon>Gordoniaceae</taxon>
        <taxon>Gordonia</taxon>
    </lineage>
</organism>
<evidence type="ECO:0000259" key="2">
    <source>
        <dbReference type="Pfam" id="PF26136"/>
    </source>
</evidence>
<feature type="compositionally biased region" description="Basic residues" evidence="1">
    <location>
        <begin position="62"/>
        <end position="77"/>
    </location>
</feature>
<dbReference type="AlphaFoldDB" id="K6WCV0"/>
<dbReference type="EMBL" id="BAHC01000137">
    <property type="protein sequence ID" value="GAB91566.1"/>
    <property type="molecule type" value="Genomic_DNA"/>
</dbReference>
<dbReference type="RefSeq" id="WP_006335162.1">
    <property type="nucleotide sequence ID" value="NZ_BAHC01000137.1"/>
</dbReference>
<name>K6WCV0_9ACTN</name>
<evidence type="ECO:0000256" key="1">
    <source>
        <dbReference type="SAM" id="MobiDB-lite"/>
    </source>
</evidence>
<dbReference type="Pfam" id="PF26136">
    <property type="entry name" value="SCO6045_C"/>
    <property type="match status" value="1"/>
</dbReference>
<feature type="domain" description="SCO6045-like C-terminal" evidence="2">
    <location>
        <begin position="6"/>
        <end position="43"/>
    </location>
</feature>
<dbReference type="OrthoDB" id="4467560at2"/>
<protein>
    <recommendedName>
        <fullName evidence="2">SCO6045-like C-terminal domain-containing protein</fullName>
    </recommendedName>
</protein>
<dbReference type="STRING" id="1108045.GORHZ_137_00050"/>
<proteinExistence type="predicted"/>
<comment type="caution">
    <text evidence="3">The sequence shown here is derived from an EMBL/GenBank/DDBJ whole genome shotgun (WGS) entry which is preliminary data.</text>
</comment>
<feature type="region of interest" description="Disordered" evidence="1">
    <location>
        <begin position="40"/>
        <end position="77"/>
    </location>
</feature>
<dbReference type="Proteomes" id="UP000008363">
    <property type="component" value="Unassembled WGS sequence"/>
</dbReference>
<evidence type="ECO:0000313" key="3">
    <source>
        <dbReference type="EMBL" id="GAB91566.1"/>
    </source>
</evidence>
<reference evidence="3 4" key="1">
    <citation type="submission" date="2012-08" db="EMBL/GenBank/DDBJ databases">
        <title>Whole genome shotgun sequence of Gordonia rhizosphera NBRC 16068.</title>
        <authorList>
            <person name="Takarada H."/>
            <person name="Isaki S."/>
            <person name="Hosoyama A."/>
            <person name="Tsuchikane K."/>
            <person name="Katsumata H."/>
            <person name="Baba S."/>
            <person name="Ohji S."/>
            <person name="Yamazaki S."/>
            <person name="Fujita N."/>
        </authorList>
    </citation>
    <scope>NUCLEOTIDE SEQUENCE [LARGE SCALE GENOMIC DNA]</scope>
    <source>
        <strain evidence="3 4">NBRC 16068</strain>
    </source>
</reference>
<evidence type="ECO:0000313" key="4">
    <source>
        <dbReference type="Proteomes" id="UP000008363"/>
    </source>
</evidence>
<sequence length="77" mass="8317">MNENLARRQAELVRALVDGAEPPAGFDRDALDAAAEVLRHKRGTHGRGGDQGPAGDVETRGAKLRRSLRRVLGHRPA</sequence>
<dbReference type="InterPro" id="IPR058711">
    <property type="entry name" value="SCO6045-like_C"/>
</dbReference>
<keyword evidence="4" id="KW-1185">Reference proteome</keyword>